<dbReference type="EMBL" id="JASBWV010000010">
    <property type="protein sequence ID" value="KAJ9124554.1"/>
    <property type="molecule type" value="Genomic_DNA"/>
</dbReference>
<protein>
    <submittedName>
        <fullName evidence="1">Uncharacterized protein</fullName>
    </submittedName>
</protein>
<sequence>MSECQTVRKPAAYCKLIPFHAFLNKSLGEEFKKKAELEALVSKLKEEVTRSAQAFAAMAPWDLPMPMPEPNIATEQHSAPEQEPEQEPEQLYSPSSSNSDDASASSTIATTTTDTTLVGEPTAASASKVQPQATGCTTDTERRVPRIRLRLSGTAPTARKTNRYTPYGIPAKHRTDYGPYPPPSLDQQVYVDLTEDLPETHIMNIKWHYSKGNPRLHYNIATPNGAKPSEWVAYEEVNEKYEGGEKALIAYWQKRKMGEDIEEKIMDHIGMTGMGDEVSRVMTDRLSRNRKRSVVLGFLNQAGLSDGYKWGMKMEEAWELNVMNMTVQLYFSVAQLEVDFSLLCPSLIINLSHAFDQFLDQHVDRHVDQHVDQRCDDRVITISAKAEIPVRTRWHNQWSHSANK</sequence>
<reference evidence="1" key="1">
    <citation type="submission" date="2023-04" db="EMBL/GenBank/DDBJ databases">
        <title>Draft Genome sequencing of Naganishia species isolated from polar environments using Oxford Nanopore Technology.</title>
        <authorList>
            <person name="Leo P."/>
            <person name="Venkateswaran K."/>
        </authorList>
    </citation>
    <scope>NUCLEOTIDE SEQUENCE</scope>
    <source>
        <strain evidence="1">DBVPG 5303</strain>
    </source>
</reference>
<accession>A0ACC2XKK3</accession>
<proteinExistence type="predicted"/>
<evidence type="ECO:0000313" key="1">
    <source>
        <dbReference type="EMBL" id="KAJ9124554.1"/>
    </source>
</evidence>
<keyword evidence="2" id="KW-1185">Reference proteome</keyword>
<organism evidence="1 2">
    <name type="scientific">Naganishia onofrii</name>
    <dbReference type="NCBI Taxonomy" id="1851511"/>
    <lineage>
        <taxon>Eukaryota</taxon>
        <taxon>Fungi</taxon>
        <taxon>Dikarya</taxon>
        <taxon>Basidiomycota</taxon>
        <taxon>Agaricomycotina</taxon>
        <taxon>Tremellomycetes</taxon>
        <taxon>Filobasidiales</taxon>
        <taxon>Filobasidiaceae</taxon>
        <taxon>Naganishia</taxon>
    </lineage>
</organism>
<name>A0ACC2XKK3_9TREE</name>
<gene>
    <name evidence="1" type="ORF">QFC24_003346</name>
</gene>
<comment type="caution">
    <text evidence="1">The sequence shown here is derived from an EMBL/GenBank/DDBJ whole genome shotgun (WGS) entry which is preliminary data.</text>
</comment>
<evidence type="ECO:0000313" key="2">
    <source>
        <dbReference type="Proteomes" id="UP001234202"/>
    </source>
</evidence>
<dbReference type="Proteomes" id="UP001234202">
    <property type="component" value="Unassembled WGS sequence"/>
</dbReference>